<sequence>MPSWESEHERNLAACKATRDLWTSSIMSRAAHLALLNRRRIHDPQARHLVPGIGYQVDLTCARRGLRRPLSRTGPYPPTVNIAEETRESETPGGRASFNTTMAAPFRYVVM</sequence>
<dbReference type="AlphaFoldDB" id="A0A4R8RT46"/>
<organism evidence="2 3">
    <name type="scientific">Colletotrichum trifolii</name>
    <dbReference type="NCBI Taxonomy" id="5466"/>
    <lineage>
        <taxon>Eukaryota</taxon>
        <taxon>Fungi</taxon>
        <taxon>Dikarya</taxon>
        <taxon>Ascomycota</taxon>
        <taxon>Pezizomycotina</taxon>
        <taxon>Sordariomycetes</taxon>
        <taxon>Hypocreomycetidae</taxon>
        <taxon>Glomerellales</taxon>
        <taxon>Glomerellaceae</taxon>
        <taxon>Colletotrichum</taxon>
        <taxon>Colletotrichum orbiculare species complex</taxon>
    </lineage>
</organism>
<comment type="caution">
    <text evidence="2">The sequence shown here is derived from an EMBL/GenBank/DDBJ whole genome shotgun (WGS) entry which is preliminary data.</text>
</comment>
<name>A0A4R8RT46_COLTR</name>
<evidence type="ECO:0000313" key="3">
    <source>
        <dbReference type="Proteomes" id="UP000295703"/>
    </source>
</evidence>
<dbReference type="EMBL" id="RYZW01000001">
    <property type="protein sequence ID" value="TDZ75058.1"/>
    <property type="molecule type" value="Genomic_DNA"/>
</dbReference>
<gene>
    <name evidence="2" type="ORF">CTRI78_v000104</name>
</gene>
<proteinExistence type="predicted"/>
<reference evidence="2 3" key="1">
    <citation type="submission" date="2018-12" db="EMBL/GenBank/DDBJ databases">
        <title>Genome sequence and assembly of Colletotrichum trifolii.</title>
        <authorList>
            <person name="Gan P."/>
            <person name="Shirasu K."/>
        </authorList>
    </citation>
    <scope>NUCLEOTIDE SEQUENCE [LARGE SCALE GENOMIC DNA]</scope>
    <source>
        <strain evidence="2 3">543-2</strain>
    </source>
</reference>
<dbReference type="Proteomes" id="UP000295703">
    <property type="component" value="Unassembled WGS sequence"/>
</dbReference>
<feature type="region of interest" description="Disordered" evidence="1">
    <location>
        <begin position="68"/>
        <end position="98"/>
    </location>
</feature>
<evidence type="ECO:0000256" key="1">
    <source>
        <dbReference type="SAM" id="MobiDB-lite"/>
    </source>
</evidence>
<protein>
    <submittedName>
        <fullName evidence="2">Uncharacterized protein</fullName>
    </submittedName>
</protein>
<accession>A0A4R8RT46</accession>
<evidence type="ECO:0000313" key="2">
    <source>
        <dbReference type="EMBL" id="TDZ75058.1"/>
    </source>
</evidence>
<keyword evidence="3" id="KW-1185">Reference proteome</keyword>